<dbReference type="Proteomes" id="UP000681722">
    <property type="component" value="Unassembled WGS sequence"/>
</dbReference>
<dbReference type="InterPro" id="IPR013320">
    <property type="entry name" value="ConA-like_dom_sf"/>
</dbReference>
<dbReference type="CDD" id="cd00110">
    <property type="entry name" value="LamG"/>
    <property type="match status" value="5"/>
</dbReference>
<feature type="domain" description="Laminin G" evidence="6">
    <location>
        <begin position="277"/>
        <end position="501"/>
    </location>
</feature>
<evidence type="ECO:0000256" key="4">
    <source>
        <dbReference type="SAM" id="MobiDB-lite"/>
    </source>
</evidence>
<feature type="domain" description="EGF-like" evidence="7">
    <location>
        <begin position="1108"/>
        <end position="1148"/>
    </location>
</feature>
<feature type="domain" description="EGF-like" evidence="7">
    <location>
        <begin position="237"/>
        <end position="272"/>
    </location>
</feature>
<dbReference type="Pfam" id="PF02210">
    <property type="entry name" value="Laminin_G_2"/>
    <property type="match status" value="5"/>
</dbReference>
<dbReference type="InterPro" id="IPR001791">
    <property type="entry name" value="Laminin_G"/>
</dbReference>
<dbReference type="PROSITE" id="PS50026">
    <property type="entry name" value="EGF_3"/>
    <property type="match status" value="3"/>
</dbReference>
<sequence length="1547" mass="180843">MFKQAIYVKSIVNNLTTIRTLFLYKTSTIIIIILSLLIVQITNVLSDHIMNFSGATYTHVAYESWRPCLNGYVRFDIQTKALVGTLAYIDDKGKYDFFYLKLVEGKLRLLFNLGSERQALNVEYEINDNYWHTIEIRRYGRITSLIVDNGKVQNSTITEKEDLYFGGSTANEYQSSLFYFGGIPTMLERHNYGNLSSYDVYLQPRFKGKMRNIVYKNCTKKLVKPVQQRMEGVSLIDDNNCNHSKCKHGICMITDDSYWCLCDETLEGLTCENKKKSNALTFKGKQYLSYKLINPIESYDNETLSFEFKTNKQYGLLFYGISNDNENQRFLICFERGHLLIEYRLNSNVSLEWRPILTSTGLTNSLITPLTNGGSNNELISTTIFNWNNGGNGGITLSDDKWHLLRITRRQTVLDLILDDEYHVTTTHDQSLKGLLKIKQIYLGGTINELERSMCNYKFQGCLKNIIYSIENRQLDLTKIYLNNESSIKINSYGNIIKEVCETIMESITFLTSNSYLTIDLINDTKWNKNYDEQIELSFRTIENHGVLFYAIGTSNKLNQSFFGLDLFDGFLYLTINIDSRRRSMSKRREITNRRYNDGNQHHIRIFIRYHTGGLDISIFIDQENEVRFSIVSKYNKLHLNLLIIGGIDPSIQMMPNDFWSGTINRGFIGCISDFELTGVALNLTHYVLLKKLSSGISRGCIENSGFNYCQPSLCLNGGECQISWNRFQCDCSKTSYTGYYCEQAAYQLEIEKYENFEINTELKWTDEINDITFRLKANYDQENFFSIRPCSITSFHCDEMLNFSIKNGLLEIRFMLKYYNYINITNSRFILDQKWHFIRFQRFDQKILFYVDDNVKQTEIKKLIIENDIETYPKTKIWLRFLAQKIKISNLLINRYSIFSNRTIKLKPIRYFKPQNPVSLIDNYSYFTLNLANIFGIYFELITMSFDFRTIDKNGLIFYANIQMNEEHDENDYSKKNYFKIQLINGQIQLKLSLNNILYEINSKLNEDINDGKWHQLSFYRIDIQQFQLILDTIEYSLFIGEEQQQIRFKDKLYFGKPPITLETISSNDYSVKLCLASLSVNHIPINLMNYRYYGKTIITNCNLNKATTNCPTKKCRNNGRCTNQTISSQLYTCDCKHTSFNGRYCMNMKRGYRFYENGPGITFDVEQLQRQHSLVNDYHDNNHETISFGILTKVMSGCVLRTSNGINTYEDYLQIDIYQGRLKVLLIFNNQDEREQLINDQEINDGKYHLVVYKRTYSSIRLQIDRKITEKQLSNKITNYKIRKRSVYLGYNTILKQGFQGLLYGFAYDIYNLFDLISPTFQHINFRPSSMYNGSSFLVNPPDIDNRDNLLTCDYNFNDDFCDEEFETNLFLPNVTLKSLLDYYQTTTTTIMTTYTFISRSKTLSSNFFDSRVTTRSMISSISLDNQNISSISDSNTDVLPPLVSPRSKIRSKSKFNIWLIIAPVSALLVCLIILFIGYIKYRRKDVGTYQVEEAQRFRPLIIELQNDQNSPTNNISSSQNHKKKTSKKKKKKRIGVNENKEWYI</sequence>
<feature type="domain" description="EGF-like" evidence="7">
    <location>
        <begin position="706"/>
        <end position="743"/>
    </location>
</feature>
<proteinExistence type="predicted"/>
<feature type="domain" description="Laminin G" evidence="6">
    <location>
        <begin position="917"/>
        <end position="1103"/>
    </location>
</feature>
<feature type="transmembrane region" description="Helical" evidence="5">
    <location>
        <begin position="1458"/>
        <end position="1482"/>
    </location>
</feature>
<keyword evidence="5" id="KW-1133">Transmembrane helix</keyword>
<gene>
    <name evidence="8" type="ORF">GPM918_LOCUS11058</name>
    <name evidence="9" type="ORF">SRO942_LOCUS11059</name>
</gene>
<feature type="region of interest" description="Disordered" evidence="4">
    <location>
        <begin position="1511"/>
        <end position="1547"/>
    </location>
</feature>
<feature type="domain" description="Laminin G" evidence="6">
    <location>
        <begin position="506"/>
        <end position="701"/>
    </location>
</feature>
<dbReference type="CDD" id="cd00054">
    <property type="entry name" value="EGF_CA"/>
    <property type="match status" value="1"/>
</dbReference>
<feature type="domain" description="Laminin G" evidence="6">
    <location>
        <begin position="1154"/>
        <end position="1355"/>
    </location>
</feature>
<dbReference type="SMART" id="SM00181">
    <property type="entry name" value="EGF"/>
    <property type="match status" value="3"/>
</dbReference>
<keyword evidence="5" id="KW-0812">Transmembrane</keyword>
<feature type="disulfide bond" evidence="2">
    <location>
        <begin position="241"/>
        <end position="251"/>
    </location>
</feature>
<organism evidence="8 10">
    <name type="scientific">Didymodactylos carnosus</name>
    <dbReference type="NCBI Taxonomy" id="1234261"/>
    <lineage>
        <taxon>Eukaryota</taxon>
        <taxon>Metazoa</taxon>
        <taxon>Spiralia</taxon>
        <taxon>Gnathifera</taxon>
        <taxon>Rotifera</taxon>
        <taxon>Eurotatoria</taxon>
        <taxon>Bdelloidea</taxon>
        <taxon>Philodinida</taxon>
        <taxon>Philodinidae</taxon>
        <taxon>Didymodactylos</taxon>
    </lineage>
</organism>
<feature type="compositionally biased region" description="Polar residues" evidence="4">
    <location>
        <begin position="1511"/>
        <end position="1522"/>
    </location>
</feature>
<comment type="caution">
    <text evidence="8">The sequence shown here is derived from an EMBL/GenBank/DDBJ whole genome shotgun (WGS) entry which is preliminary data.</text>
</comment>
<dbReference type="Gene3D" id="2.10.25.10">
    <property type="entry name" value="Laminin"/>
    <property type="match status" value="2"/>
</dbReference>
<dbReference type="Gene3D" id="2.60.120.200">
    <property type="match status" value="6"/>
</dbReference>
<protein>
    <submittedName>
        <fullName evidence="8">Uncharacterized protein</fullName>
    </submittedName>
</protein>
<dbReference type="InterPro" id="IPR000742">
    <property type="entry name" value="EGF"/>
</dbReference>
<keyword evidence="5" id="KW-0472">Membrane</keyword>
<feature type="compositionally biased region" description="Basic residues" evidence="4">
    <location>
        <begin position="1523"/>
        <end position="1537"/>
    </location>
</feature>
<evidence type="ECO:0000259" key="7">
    <source>
        <dbReference type="PROSITE" id="PS50026"/>
    </source>
</evidence>
<keyword evidence="1 2" id="KW-1015">Disulfide bond</keyword>
<feature type="disulfide bond" evidence="3">
    <location>
        <begin position="1076"/>
        <end position="1103"/>
    </location>
</feature>
<dbReference type="EMBL" id="CAJOBC010002251">
    <property type="protein sequence ID" value="CAF3723609.1"/>
    <property type="molecule type" value="Genomic_DNA"/>
</dbReference>
<name>A0A814D0E4_9BILA</name>
<dbReference type="PANTHER" id="PTHR15036">
    <property type="entry name" value="PIKACHURIN-LIKE PROTEIN"/>
    <property type="match status" value="1"/>
</dbReference>
<evidence type="ECO:0000313" key="8">
    <source>
        <dbReference type="EMBL" id="CAF0947551.1"/>
    </source>
</evidence>
<dbReference type="Proteomes" id="UP000663829">
    <property type="component" value="Unassembled WGS sequence"/>
</dbReference>
<dbReference type="EMBL" id="CAJNOQ010002251">
    <property type="protein sequence ID" value="CAF0947551.1"/>
    <property type="molecule type" value="Genomic_DNA"/>
</dbReference>
<dbReference type="SMART" id="SM00282">
    <property type="entry name" value="LamG"/>
    <property type="match status" value="5"/>
</dbReference>
<evidence type="ECO:0000313" key="9">
    <source>
        <dbReference type="EMBL" id="CAF3723609.1"/>
    </source>
</evidence>
<dbReference type="InterPro" id="IPR050372">
    <property type="entry name" value="Neurexin-related_CASP"/>
</dbReference>
<feature type="transmembrane region" description="Helical" evidence="5">
    <location>
        <begin position="21"/>
        <end position="41"/>
    </location>
</feature>
<reference evidence="8" key="1">
    <citation type="submission" date="2021-02" db="EMBL/GenBank/DDBJ databases">
        <authorList>
            <person name="Nowell W R."/>
        </authorList>
    </citation>
    <scope>NUCLEOTIDE SEQUENCE</scope>
</reference>
<evidence type="ECO:0000313" key="10">
    <source>
        <dbReference type="Proteomes" id="UP000663829"/>
    </source>
</evidence>
<dbReference type="GO" id="GO:0016020">
    <property type="term" value="C:membrane"/>
    <property type="evidence" value="ECO:0007669"/>
    <property type="project" value="UniProtKB-SubCell"/>
</dbReference>
<dbReference type="SUPFAM" id="SSF49899">
    <property type="entry name" value="Concanavalin A-like lectins/glucanases"/>
    <property type="match status" value="6"/>
</dbReference>
<keyword evidence="10" id="KW-1185">Reference proteome</keyword>
<evidence type="ECO:0000256" key="2">
    <source>
        <dbReference type="PROSITE-ProRule" id="PRU00076"/>
    </source>
</evidence>
<dbReference type="PROSITE" id="PS50025">
    <property type="entry name" value="LAM_G_DOMAIN"/>
    <property type="match status" value="5"/>
</dbReference>
<dbReference type="OrthoDB" id="6275838at2759"/>
<comment type="caution">
    <text evidence="2">Lacks conserved residue(s) required for the propagation of feature annotation.</text>
</comment>
<evidence type="ECO:0000256" key="3">
    <source>
        <dbReference type="PROSITE-ProRule" id="PRU00122"/>
    </source>
</evidence>
<evidence type="ECO:0000259" key="6">
    <source>
        <dbReference type="PROSITE" id="PS50025"/>
    </source>
</evidence>
<feature type="disulfide bond" evidence="2">
    <location>
        <begin position="262"/>
        <end position="271"/>
    </location>
</feature>
<feature type="domain" description="Laminin G" evidence="6">
    <location>
        <begin position="49"/>
        <end position="241"/>
    </location>
</feature>
<dbReference type="PROSITE" id="PS00022">
    <property type="entry name" value="EGF_1"/>
    <property type="match status" value="1"/>
</dbReference>
<evidence type="ECO:0000256" key="5">
    <source>
        <dbReference type="SAM" id="Phobius"/>
    </source>
</evidence>
<dbReference type="PANTHER" id="PTHR15036:SF89">
    <property type="entry name" value="NEUREXIN 1, ISOFORM F"/>
    <property type="match status" value="1"/>
</dbReference>
<keyword evidence="2" id="KW-0245">EGF-like domain</keyword>
<evidence type="ECO:0000256" key="1">
    <source>
        <dbReference type="ARBA" id="ARBA00023157"/>
    </source>
</evidence>
<accession>A0A814D0E4</accession>